<reference evidence="2 3" key="1">
    <citation type="submission" date="2016-07" db="EMBL/GenBank/DDBJ databases">
        <title>Pervasive Adenine N6-methylation of Active Genes in Fungi.</title>
        <authorList>
            <consortium name="DOE Joint Genome Institute"/>
            <person name="Mondo S.J."/>
            <person name="Dannebaum R.O."/>
            <person name="Kuo R.C."/>
            <person name="Labutti K."/>
            <person name="Haridas S."/>
            <person name="Kuo A."/>
            <person name="Salamov A."/>
            <person name="Ahrendt S.R."/>
            <person name="Lipzen A."/>
            <person name="Sullivan W."/>
            <person name="Andreopoulos W.B."/>
            <person name="Clum A."/>
            <person name="Lindquist E."/>
            <person name="Daum C."/>
            <person name="Ramamoorthy G.K."/>
            <person name="Gryganskyi A."/>
            <person name="Culley D."/>
            <person name="Magnuson J.K."/>
            <person name="James T.Y."/>
            <person name="O'Malley M.A."/>
            <person name="Stajich J.E."/>
            <person name="Spatafora J.W."/>
            <person name="Visel A."/>
            <person name="Grigoriev I.V."/>
        </authorList>
    </citation>
    <scope>NUCLEOTIDE SEQUENCE [LARGE SCALE GENOMIC DNA]</scope>
    <source>
        <strain evidence="2 3">NRRL 3116</strain>
    </source>
</reference>
<dbReference type="Pfam" id="PF14750">
    <property type="entry name" value="INTS2"/>
    <property type="match status" value="3"/>
</dbReference>
<dbReference type="InterPro" id="IPR029321">
    <property type="entry name" value="INTS2"/>
</dbReference>
<name>A0A1Y2G6T7_9FUNG</name>
<feature type="region of interest" description="Disordered" evidence="1">
    <location>
        <begin position="955"/>
        <end position="992"/>
    </location>
</feature>
<evidence type="ECO:0000313" key="2">
    <source>
        <dbReference type="EMBL" id="ORY98431.1"/>
    </source>
</evidence>
<dbReference type="PANTHER" id="PTHR28608:SF1">
    <property type="entry name" value="INTEGRATOR COMPLEX SUBUNIT 2"/>
    <property type="match status" value="1"/>
</dbReference>
<feature type="compositionally biased region" description="Gly residues" evidence="1">
    <location>
        <begin position="1085"/>
        <end position="1106"/>
    </location>
</feature>
<dbReference type="GO" id="GO:0034472">
    <property type="term" value="P:snRNA 3'-end processing"/>
    <property type="evidence" value="ECO:0007669"/>
    <property type="project" value="TreeGrafter"/>
</dbReference>
<dbReference type="InParanoid" id="A0A1Y2G6T7"/>
<feature type="region of interest" description="Disordered" evidence="1">
    <location>
        <begin position="1067"/>
        <end position="1109"/>
    </location>
</feature>
<dbReference type="EMBL" id="MCFF01000069">
    <property type="protein sequence ID" value="ORY98431.1"/>
    <property type="molecule type" value="Genomic_DNA"/>
</dbReference>
<dbReference type="Proteomes" id="UP000193648">
    <property type="component" value="Unassembled WGS sequence"/>
</dbReference>
<dbReference type="OrthoDB" id="3363059at2759"/>
<sequence>MGAASEAFRLIETGGNPRLHPDLDYTLYLPLLISRYSLEYIPFLVRYPQTWIATRYRDLDYRLIQRQVKEELQLEKQNIQRSTSNSTLSLFETGTDEDRARIVLIELAKLDWESSEQSFTNGNKQIERQASALFDSPIYRQEVSMILAMCTLRCRHPLLNIQATVNSLRLLQNPAPLITTLVANHPSSFSLIIESLLGSEGRLSNTKPILLRLCKLADHKIWGVRQRLITRKVFPNLAIELTIEHCHDEICFMNRILRGQPEWLTNDVDPITRNSLSSIMEFVFSSLNDELTSERPDHVAVNRLLRILSGMVGLMNLSLTAEQLEISMGILEMSPLESSTIGLKICLILMSASQLLKYSQSRLERVLHQMIRCQDSTQIQHLLIYFQQQQLLRIDDMVSKTLSMSIVVPRGGLMELSTLFSHVFTNEELSSCALRIGRPTVSSGAGAGADNASNAANADATVLGTKESTIKSTINSISTHTPNPDSEQDSSLRSTANFIVGYLLQQDVFHKSATDVQKWVMEQIQAATVPLDANMIHLLRAYTAAISRSPHITRIPEQDIRACFSNPYDDPTPAKVLIVLYMLMNNDLCIGNLGSIGAIGRMKEYDANLLEYVQIRKIVLYVQNFQGGTAFRAVQPMFLKLVNSQFPELFDVTTLLLEEGMATSTQHHVEGSYSEPRQNPLETVDAAQIMEPHFQAIAQHIRDPRAAVKGYHSFQRLRQSDRQMLAEQLIKVSLPSLLDPKSSPPVIEAFKNTWDQLNSIMPHEIWALTIHALLPQPLMNPRSIITPTSTSTSISISTESATGRPLPLSHQIVKRNQAQKQLTVLYTFDWLVQDPLLLFKVDFRTFRSPMIFRLFIQVLSAVMTGSRHWYRKQLQIAQAYPQAPQQGRHPSVSGSSSSSSASAAAAASASNPASLVQAQRRQFKEANLSAMLYIQDSALVQLLLEICEARPEDLVSSSTSSSMEEGTGTQQQQQQQQQQPRMTRKNQKESSMDDISNVLKEVRIVTFNFLHQLFIDHKIFPKLVHFQGYAMDLLPAVVAGVDSIHVCLDFLQEILFSVAPSSMLAMSSSATSTTPSSSSSSSSHLGGGGGSGGIGGGGGGGGGGGIDLPEDKPDVAPQVFALRLAAHLCERFPLQNTMQMTIDFILPRFQALAISTGFAKEVLESAVILAKAFPSLRDDIVSVLRETSGPQDKKALERTIEAIHQELLDPAILDKSLL</sequence>
<proteinExistence type="predicted"/>
<gene>
    <name evidence="2" type="ORF">BCR41DRAFT_426530</name>
</gene>
<dbReference type="PANTHER" id="PTHR28608">
    <property type="entry name" value="INTEGRATOR COMPLEX SUBUNIT 2"/>
    <property type="match status" value="1"/>
</dbReference>
<protein>
    <submittedName>
        <fullName evidence="2">Integrator complex subunit 2-domain-containing protein</fullName>
    </submittedName>
</protein>
<dbReference type="RefSeq" id="XP_021875802.1">
    <property type="nucleotide sequence ID" value="XM_022030741.1"/>
</dbReference>
<dbReference type="STRING" id="64571.A0A1Y2G6T7"/>
<feature type="compositionally biased region" description="Low complexity" evidence="1">
    <location>
        <begin position="970"/>
        <end position="979"/>
    </location>
</feature>
<comment type="caution">
    <text evidence="2">The sequence shown here is derived from an EMBL/GenBank/DDBJ whole genome shotgun (WGS) entry which is preliminary data.</text>
</comment>
<dbReference type="GO" id="GO:0032039">
    <property type="term" value="C:integrator complex"/>
    <property type="evidence" value="ECO:0007669"/>
    <property type="project" value="InterPro"/>
</dbReference>
<feature type="compositionally biased region" description="Low complexity" evidence="1">
    <location>
        <begin position="1067"/>
        <end position="1084"/>
    </location>
</feature>
<evidence type="ECO:0000256" key="1">
    <source>
        <dbReference type="SAM" id="MobiDB-lite"/>
    </source>
</evidence>
<evidence type="ECO:0000313" key="3">
    <source>
        <dbReference type="Proteomes" id="UP000193648"/>
    </source>
</evidence>
<accession>A0A1Y2G6T7</accession>
<dbReference type="GeneID" id="33572582"/>
<keyword evidence="3" id="KW-1185">Reference proteome</keyword>
<organism evidence="2 3">
    <name type="scientific">Lobosporangium transversale</name>
    <dbReference type="NCBI Taxonomy" id="64571"/>
    <lineage>
        <taxon>Eukaryota</taxon>
        <taxon>Fungi</taxon>
        <taxon>Fungi incertae sedis</taxon>
        <taxon>Mucoromycota</taxon>
        <taxon>Mortierellomycotina</taxon>
        <taxon>Mortierellomycetes</taxon>
        <taxon>Mortierellales</taxon>
        <taxon>Mortierellaceae</taxon>
        <taxon>Lobosporangium</taxon>
    </lineage>
</organism>
<dbReference type="AlphaFoldDB" id="A0A1Y2G6T7"/>